<dbReference type="RefSeq" id="WP_235292804.1">
    <property type="nucleotide sequence ID" value="NZ_BSOH01000023.1"/>
</dbReference>
<dbReference type="CDD" id="cd04301">
    <property type="entry name" value="NAT_SF"/>
    <property type="match status" value="1"/>
</dbReference>
<dbReference type="Gene3D" id="3.40.50.2000">
    <property type="entry name" value="Glycogen Phosphorylase B"/>
    <property type="match status" value="1"/>
</dbReference>
<accession>A0AA37SRI6</accession>
<dbReference type="Proteomes" id="UP001156666">
    <property type="component" value="Unassembled WGS sequence"/>
</dbReference>
<dbReference type="InterPro" id="IPR020023">
    <property type="entry name" value="PseG"/>
</dbReference>
<evidence type="ECO:0000256" key="2">
    <source>
        <dbReference type="PIRSR" id="PIRSR620023-2"/>
    </source>
</evidence>
<dbReference type="SUPFAM" id="SSF53756">
    <property type="entry name" value="UDP-Glycosyltransferase/glycogen phosphorylase"/>
    <property type="match status" value="1"/>
</dbReference>
<evidence type="ECO:0000256" key="1">
    <source>
        <dbReference type="PIRSR" id="PIRSR620023-1"/>
    </source>
</evidence>
<reference evidence="4" key="1">
    <citation type="journal article" date="2014" name="Int. J. Syst. Evol. Microbiol.">
        <title>Complete genome sequence of Corynebacterium casei LMG S-19264T (=DSM 44701T), isolated from a smear-ripened cheese.</title>
        <authorList>
            <consortium name="US DOE Joint Genome Institute (JGI-PGF)"/>
            <person name="Walter F."/>
            <person name="Albersmeier A."/>
            <person name="Kalinowski J."/>
            <person name="Ruckert C."/>
        </authorList>
    </citation>
    <scope>NUCLEOTIDE SEQUENCE</scope>
    <source>
        <strain evidence="4">NBRC 108769</strain>
    </source>
</reference>
<proteinExistence type="predicted"/>
<feature type="binding site" evidence="2">
    <location>
        <position position="259"/>
    </location>
    <ligand>
        <name>substrate</name>
    </ligand>
</feature>
<dbReference type="GO" id="GO:0016747">
    <property type="term" value="F:acyltransferase activity, transferring groups other than amino-acyl groups"/>
    <property type="evidence" value="ECO:0007669"/>
    <property type="project" value="InterPro"/>
</dbReference>
<dbReference type="PANTHER" id="PTHR43415:SF3">
    <property type="entry name" value="GNAT-FAMILY ACETYLTRANSFERASE"/>
    <property type="match status" value="1"/>
</dbReference>
<keyword evidence="5" id="KW-1185">Reference proteome</keyword>
<evidence type="ECO:0000313" key="4">
    <source>
        <dbReference type="EMBL" id="GLR18857.1"/>
    </source>
</evidence>
<name>A0AA37SRI6_9BACT</name>
<dbReference type="Gene3D" id="3.40.50.11190">
    <property type="match status" value="1"/>
</dbReference>
<protein>
    <recommendedName>
        <fullName evidence="3">N-acetyltransferase domain-containing protein</fullName>
    </recommendedName>
</protein>
<gene>
    <name evidence="4" type="ORF">GCM10007940_34730</name>
</gene>
<dbReference type="NCBIfam" id="TIGR03590">
    <property type="entry name" value="PseG"/>
    <property type="match status" value="1"/>
</dbReference>
<dbReference type="Pfam" id="PF13302">
    <property type="entry name" value="Acetyltransf_3"/>
    <property type="match status" value="1"/>
</dbReference>
<reference evidence="4" key="2">
    <citation type="submission" date="2023-01" db="EMBL/GenBank/DDBJ databases">
        <title>Draft genome sequence of Portibacter lacus strain NBRC 108769.</title>
        <authorList>
            <person name="Sun Q."/>
            <person name="Mori K."/>
        </authorList>
    </citation>
    <scope>NUCLEOTIDE SEQUENCE</scope>
    <source>
        <strain evidence="4">NBRC 108769</strain>
    </source>
</reference>
<dbReference type="InterPro" id="IPR016181">
    <property type="entry name" value="Acyl_CoA_acyltransferase"/>
</dbReference>
<evidence type="ECO:0000313" key="5">
    <source>
        <dbReference type="Proteomes" id="UP001156666"/>
    </source>
</evidence>
<feature type="domain" description="N-acetyltransferase" evidence="3">
    <location>
        <begin position="353"/>
        <end position="511"/>
    </location>
</feature>
<organism evidence="4 5">
    <name type="scientific">Portibacter lacus</name>
    <dbReference type="NCBI Taxonomy" id="1099794"/>
    <lineage>
        <taxon>Bacteria</taxon>
        <taxon>Pseudomonadati</taxon>
        <taxon>Bacteroidota</taxon>
        <taxon>Saprospiria</taxon>
        <taxon>Saprospirales</taxon>
        <taxon>Haliscomenobacteraceae</taxon>
        <taxon>Portibacter</taxon>
    </lineage>
</organism>
<dbReference type="EMBL" id="BSOH01000023">
    <property type="protein sequence ID" value="GLR18857.1"/>
    <property type="molecule type" value="Genomic_DNA"/>
</dbReference>
<dbReference type="Gene3D" id="3.40.630.30">
    <property type="match status" value="1"/>
</dbReference>
<dbReference type="InterPro" id="IPR000182">
    <property type="entry name" value="GNAT_dom"/>
</dbReference>
<feature type="binding site" evidence="2">
    <location>
        <position position="153"/>
    </location>
    <ligand>
        <name>substrate</name>
    </ligand>
</feature>
<feature type="active site" description="Proton acceptor" evidence="1">
    <location>
        <position position="19"/>
    </location>
</feature>
<dbReference type="SUPFAM" id="SSF55729">
    <property type="entry name" value="Acyl-CoA N-acyltransferases (Nat)"/>
    <property type="match status" value="1"/>
</dbReference>
<comment type="caution">
    <text evidence="4">The sequence shown here is derived from an EMBL/GenBank/DDBJ whole genome shotgun (WGS) entry which is preliminary data.</text>
</comment>
<feature type="binding site" evidence="2">
    <location>
        <begin position="254"/>
        <end position="255"/>
    </location>
    <ligand>
        <name>substrate</name>
    </ligand>
</feature>
<dbReference type="AlphaFoldDB" id="A0AA37SRI6"/>
<dbReference type="PANTHER" id="PTHR43415">
    <property type="entry name" value="SPERMIDINE N(1)-ACETYLTRANSFERASE"/>
    <property type="match status" value="1"/>
</dbReference>
<evidence type="ECO:0000259" key="3">
    <source>
        <dbReference type="PROSITE" id="PS51186"/>
    </source>
</evidence>
<sequence>MRKRVLFRADGNNKIGLGHVIRSLALADMLKEDFDCYFIIRSPLQTLKDQILHVCQSIHSLPETNDSNEEAELIAEKFLLPSDIVVLDGYHFGLQYQKAIQSVGCKIAFIDDIQHTEFIADVVINHAPGLNRKDFSTSPHTILLLGSEYALLRPPFLKAATQKRSIEVIDTVFVCFGGADFNNLSLKILRLFSAFKRRKYNIKMVLGGANHFKEQVKAFAKTITEFKVDLYENLSAEKMVEIMQQSDCAIVPASSIMYEVLAVKMPVIGGYFVENQINIYHGLNDTDIIRGIGNFNTYDKYEMILEEFNQEKISAILQLQQELGISQSKTNLLKAFNNLELQSDFENMDSKNLTIRKATKEDLMTYSEWANDINVRTNSINSEKISLNVHRVWFEDRLKSPDSILYIFESEKKPVGQLRFEIDKKKATINFSVDSDSRGKGFGQKILQIAVNTLLIENIELEQIVGLVKNNNISSSKIFDNCGFKRSADQEIGGEKYYSYFLDNFESTKTV</sequence>
<dbReference type="PROSITE" id="PS51186">
    <property type="entry name" value="GNAT"/>
    <property type="match status" value="1"/>
</dbReference>